<dbReference type="EMBL" id="CP067993">
    <property type="protein sequence ID" value="QQQ42835.1"/>
    <property type="molecule type" value="Genomic_DNA"/>
</dbReference>
<accession>A0ABD7C5I6</accession>
<organism evidence="1 2">
    <name type="scientific">Stenotrophomonas maltophilia</name>
    <name type="common">Pseudomonas maltophilia</name>
    <name type="synonym">Xanthomonas maltophilia</name>
    <dbReference type="NCBI Taxonomy" id="40324"/>
    <lineage>
        <taxon>Bacteria</taxon>
        <taxon>Pseudomonadati</taxon>
        <taxon>Pseudomonadota</taxon>
        <taxon>Gammaproteobacteria</taxon>
        <taxon>Lysobacterales</taxon>
        <taxon>Lysobacteraceae</taxon>
        <taxon>Stenotrophomonas</taxon>
        <taxon>Stenotrophomonas maltophilia group</taxon>
    </lineage>
</organism>
<dbReference type="AlphaFoldDB" id="A0ABD7C5I6"/>
<proteinExistence type="predicted"/>
<reference evidence="1 2" key="1">
    <citation type="submission" date="2021-01" db="EMBL/GenBank/DDBJ databases">
        <title>Genome Characterization of a novel Stenotrophomonas isolate with high keratinase activity.</title>
        <authorList>
            <person name="Cao Z.-J."/>
        </authorList>
    </citation>
    <scope>NUCLEOTIDE SEQUENCE [LARGE SCALE GENOMIC DNA]</scope>
    <source>
        <strain evidence="1 2">DHHJ</strain>
    </source>
</reference>
<protein>
    <submittedName>
        <fullName evidence="1">PD-(D/E)XK motif protein</fullName>
    </submittedName>
</protein>
<dbReference type="Pfam" id="PF14390">
    <property type="entry name" value="DUF4420"/>
    <property type="match status" value="1"/>
</dbReference>
<sequence length="334" mass="35904">MRETAHEHWLSLRSSTQRRDGVDVATVAAGVDSGFGAIRYALTPDAAPRLLIPVSAGVSASDVRKLGGPSIDISITRLSLSGIWSLYVDIGLRERRLESLFGDLCTQIISRIADGIPPLAAVASCIRDFRILLAEEPQAPVDVSTVLGLLGELVVLREGVRRSAQAVDSWTGPLGQRHDFRGPGGALEVKSTAFLQSSNVHIHGLEQLSPPADTPLWLAHVVLERAAAGNVYVEQLCKELIALGVKEDAIVSRLASMGCQDSRAPEWNALRTTLEAIRLYSVSDNFPRLTTSLLPHGQLPAGVGDVQYTIDLGSAADQLVPSTQHEHVYEAIFS</sequence>
<evidence type="ECO:0000313" key="2">
    <source>
        <dbReference type="Proteomes" id="UP000596095"/>
    </source>
</evidence>
<gene>
    <name evidence="1" type="ORF">JJL50_01915</name>
</gene>
<name>A0ABD7C5I6_STEMA</name>
<dbReference type="InterPro" id="IPR025534">
    <property type="entry name" value="DUF4420"/>
</dbReference>
<dbReference type="Proteomes" id="UP000596095">
    <property type="component" value="Chromosome"/>
</dbReference>
<evidence type="ECO:0000313" key="1">
    <source>
        <dbReference type="EMBL" id="QQQ42835.1"/>
    </source>
</evidence>